<dbReference type="GO" id="GO:0009318">
    <property type="term" value="C:exodeoxyribonuclease VII complex"/>
    <property type="evidence" value="ECO:0007669"/>
    <property type="project" value="UniProtKB-UniRule"/>
</dbReference>
<dbReference type="PANTHER" id="PTHR34137">
    <property type="entry name" value="EXODEOXYRIBONUCLEASE 7 SMALL SUBUNIT"/>
    <property type="match status" value="1"/>
</dbReference>
<keyword evidence="2 6" id="KW-0963">Cytoplasm</keyword>
<comment type="similarity">
    <text evidence="1 6">Belongs to the XseB family.</text>
</comment>
<organism evidence="7 8">
    <name type="scientific">Candidatus Viridilinea mediisalina</name>
    <dbReference type="NCBI Taxonomy" id="2024553"/>
    <lineage>
        <taxon>Bacteria</taxon>
        <taxon>Bacillati</taxon>
        <taxon>Chloroflexota</taxon>
        <taxon>Chloroflexia</taxon>
        <taxon>Chloroflexales</taxon>
        <taxon>Chloroflexineae</taxon>
        <taxon>Oscillochloridaceae</taxon>
        <taxon>Candidatus Viridilinea</taxon>
    </lineage>
</organism>
<dbReference type="Gene3D" id="1.10.287.1040">
    <property type="entry name" value="Exonuclease VII, small subunit"/>
    <property type="match status" value="1"/>
</dbReference>
<proteinExistence type="inferred from homology"/>
<evidence type="ECO:0000256" key="4">
    <source>
        <dbReference type="ARBA" id="ARBA00022801"/>
    </source>
</evidence>
<evidence type="ECO:0000256" key="5">
    <source>
        <dbReference type="ARBA" id="ARBA00022839"/>
    </source>
</evidence>
<keyword evidence="4 6" id="KW-0378">Hydrolase</keyword>
<dbReference type="Proteomes" id="UP000220527">
    <property type="component" value="Unassembled WGS sequence"/>
</dbReference>
<dbReference type="PIRSF" id="PIRSF006488">
    <property type="entry name" value="Exonuc_VII_S"/>
    <property type="match status" value="1"/>
</dbReference>
<gene>
    <name evidence="6 7" type="primary">xseB</name>
    <name evidence="7" type="ORF">CJ255_16740</name>
</gene>
<dbReference type="EC" id="3.1.11.6" evidence="6"/>
<evidence type="ECO:0000256" key="3">
    <source>
        <dbReference type="ARBA" id="ARBA00022722"/>
    </source>
</evidence>
<dbReference type="NCBIfam" id="TIGR01280">
    <property type="entry name" value="xseB"/>
    <property type="match status" value="1"/>
</dbReference>
<name>A0A2A6RG98_9CHLR</name>
<evidence type="ECO:0000256" key="6">
    <source>
        <dbReference type="HAMAP-Rule" id="MF_00337"/>
    </source>
</evidence>
<evidence type="ECO:0000313" key="7">
    <source>
        <dbReference type="EMBL" id="PDW01909.1"/>
    </source>
</evidence>
<comment type="caution">
    <text evidence="7">The sequence shown here is derived from an EMBL/GenBank/DDBJ whole genome shotgun (WGS) entry which is preliminary data.</text>
</comment>
<dbReference type="GO" id="GO:0006308">
    <property type="term" value="P:DNA catabolic process"/>
    <property type="evidence" value="ECO:0007669"/>
    <property type="project" value="UniProtKB-UniRule"/>
</dbReference>
<dbReference type="PANTHER" id="PTHR34137:SF1">
    <property type="entry name" value="EXODEOXYRIBONUCLEASE 7 SMALL SUBUNIT"/>
    <property type="match status" value="1"/>
</dbReference>
<comment type="subcellular location">
    <subcellularLocation>
        <location evidence="6">Cytoplasm</location>
    </subcellularLocation>
</comment>
<evidence type="ECO:0000313" key="8">
    <source>
        <dbReference type="Proteomes" id="UP000220527"/>
    </source>
</evidence>
<sequence length="76" mass="8496">MNDPTPVDTYETLYMRLQEVVAQLETGELALAETLKLYEQGTLLAAECQRLLDNAELRIVQLQAGEGQGKDAETRK</sequence>
<evidence type="ECO:0000256" key="2">
    <source>
        <dbReference type="ARBA" id="ARBA00022490"/>
    </source>
</evidence>
<dbReference type="HAMAP" id="MF_00337">
    <property type="entry name" value="Exonuc_7_S"/>
    <property type="match status" value="1"/>
</dbReference>
<comment type="subunit">
    <text evidence="6">Heterooligomer composed of large and small subunits.</text>
</comment>
<dbReference type="Pfam" id="PF02609">
    <property type="entry name" value="Exonuc_VII_S"/>
    <property type="match status" value="1"/>
</dbReference>
<dbReference type="SUPFAM" id="SSF116842">
    <property type="entry name" value="XseB-like"/>
    <property type="match status" value="1"/>
</dbReference>
<comment type="catalytic activity">
    <reaction evidence="6">
        <text>Exonucleolytic cleavage in either 5'- to 3'- or 3'- to 5'-direction to yield nucleoside 5'-phosphates.</text>
        <dbReference type="EC" id="3.1.11.6"/>
    </reaction>
</comment>
<protein>
    <recommendedName>
        <fullName evidence="6">Exodeoxyribonuclease 7 small subunit</fullName>
        <ecNumber evidence="6">3.1.11.6</ecNumber>
    </recommendedName>
    <alternativeName>
        <fullName evidence="6">Exodeoxyribonuclease VII small subunit</fullName>
        <shortName evidence="6">Exonuclease VII small subunit</shortName>
    </alternativeName>
</protein>
<evidence type="ECO:0000256" key="1">
    <source>
        <dbReference type="ARBA" id="ARBA00009998"/>
    </source>
</evidence>
<keyword evidence="3 6" id="KW-0540">Nuclease</keyword>
<dbReference type="GO" id="GO:0005829">
    <property type="term" value="C:cytosol"/>
    <property type="evidence" value="ECO:0007669"/>
    <property type="project" value="TreeGrafter"/>
</dbReference>
<accession>A0A2A6RG98</accession>
<reference evidence="8" key="1">
    <citation type="submission" date="2017-08" db="EMBL/GenBank/DDBJ databases">
        <authorList>
            <person name="Grouzdev D.S."/>
            <person name="Gaisin V.A."/>
            <person name="Rysina M.S."/>
            <person name="Gorlenko V.M."/>
        </authorList>
    </citation>
    <scope>NUCLEOTIDE SEQUENCE [LARGE SCALE GENOMIC DNA]</scope>
    <source>
        <strain evidence="8">Kir15-3F</strain>
    </source>
</reference>
<dbReference type="OrthoDB" id="5244334at2"/>
<dbReference type="RefSeq" id="WP_097645246.1">
    <property type="nucleotide sequence ID" value="NZ_NQWI01000100.1"/>
</dbReference>
<dbReference type="InterPro" id="IPR003761">
    <property type="entry name" value="Exonuc_VII_S"/>
</dbReference>
<dbReference type="EMBL" id="NQWI01000100">
    <property type="protein sequence ID" value="PDW01909.1"/>
    <property type="molecule type" value="Genomic_DNA"/>
</dbReference>
<dbReference type="InterPro" id="IPR037004">
    <property type="entry name" value="Exonuc_VII_ssu_sf"/>
</dbReference>
<dbReference type="GO" id="GO:0008855">
    <property type="term" value="F:exodeoxyribonuclease VII activity"/>
    <property type="evidence" value="ECO:0007669"/>
    <property type="project" value="UniProtKB-UniRule"/>
</dbReference>
<keyword evidence="8" id="KW-1185">Reference proteome</keyword>
<dbReference type="AlphaFoldDB" id="A0A2A6RG98"/>
<keyword evidence="5 6" id="KW-0269">Exonuclease</keyword>
<comment type="function">
    <text evidence="6">Bidirectionally degrades single-stranded DNA into large acid-insoluble oligonucleotides, which are then degraded further into small acid-soluble oligonucleotides.</text>
</comment>